<reference evidence="8" key="1">
    <citation type="submission" date="2020-03" db="EMBL/GenBank/DDBJ databases">
        <title>Studies in the Genomics of Life Span.</title>
        <authorList>
            <person name="Glass D."/>
        </authorList>
    </citation>
    <scope>NUCLEOTIDE SEQUENCE</scope>
    <source>
        <strain evidence="8">LTLLF</strain>
        <tissue evidence="8">Muscle</tissue>
    </source>
</reference>
<organism evidence="8 9">
    <name type="scientific">Microtus ochrogaster</name>
    <name type="common">Prairie vole</name>
    <dbReference type="NCBI Taxonomy" id="79684"/>
    <lineage>
        <taxon>Eukaryota</taxon>
        <taxon>Metazoa</taxon>
        <taxon>Chordata</taxon>
        <taxon>Craniata</taxon>
        <taxon>Vertebrata</taxon>
        <taxon>Euteleostomi</taxon>
        <taxon>Mammalia</taxon>
        <taxon>Eutheria</taxon>
        <taxon>Euarchontoglires</taxon>
        <taxon>Glires</taxon>
        <taxon>Rodentia</taxon>
        <taxon>Myomorpha</taxon>
        <taxon>Muroidea</taxon>
        <taxon>Cricetidae</taxon>
        <taxon>Arvicolinae</taxon>
        <taxon>Microtus</taxon>
    </lineage>
</organism>
<dbReference type="EC" id="3.1.3.4" evidence="4"/>
<dbReference type="GO" id="GO:0032869">
    <property type="term" value="P:cellular response to insulin stimulus"/>
    <property type="evidence" value="ECO:0007669"/>
    <property type="project" value="TreeGrafter"/>
</dbReference>
<feature type="region of interest" description="Disordered" evidence="6">
    <location>
        <begin position="160"/>
        <end position="249"/>
    </location>
</feature>
<evidence type="ECO:0000313" key="8">
    <source>
        <dbReference type="EMBL" id="KAH0504183.1"/>
    </source>
</evidence>
<proteinExistence type="inferred from homology"/>
<dbReference type="EMBL" id="JAATJU010025200">
    <property type="protein sequence ID" value="KAH0504183.1"/>
    <property type="molecule type" value="Genomic_DNA"/>
</dbReference>
<dbReference type="InterPro" id="IPR036412">
    <property type="entry name" value="HAD-like_sf"/>
</dbReference>
<dbReference type="InterPro" id="IPR031315">
    <property type="entry name" value="LNS2/PITP"/>
</dbReference>
<dbReference type="InterPro" id="IPR031703">
    <property type="entry name" value="Lipin_mid"/>
</dbReference>
<dbReference type="GO" id="GO:0003713">
    <property type="term" value="F:transcription coactivator activity"/>
    <property type="evidence" value="ECO:0007669"/>
    <property type="project" value="TreeGrafter"/>
</dbReference>
<feature type="domain" description="LNS2/PITP" evidence="7">
    <location>
        <begin position="721"/>
        <end position="877"/>
    </location>
</feature>
<dbReference type="Pfam" id="PF16876">
    <property type="entry name" value="Lipin_mid"/>
    <property type="match status" value="1"/>
</dbReference>
<comment type="catalytic activity">
    <reaction evidence="1">
        <text>a 1,2-diacyl-sn-glycero-3-phosphate + H2O = a 1,2-diacyl-sn-glycerol + phosphate</text>
        <dbReference type="Rhea" id="RHEA:27429"/>
        <dbReference type="ChEBI" id="CHEBI:15377"/>
        <dbReference type="ChEBI" id="CHEBI:17815"/>
        <dbReference type="ChEBI" id="CHEBI:43474"/>
        <dbReference type="ChEBI" id="CHEBI:58608"/>
        <dbReference type="EC" id="3.1.3.4"/>
    </reaction>
    <physiologicalReaction direction="left-to-right" evidence="1">
        <dbReference type="Rhea" id="RHEA:27430"/>
    </physiologicalReaction>
</comment>
<feature type="compositionally biased region" description="Basic and acidic residues" evidence="6">
    <location>
        <begin position="606"/>
        <end position="615"/>
    </location>
</feature>
<dbReference type="GO" id="GO:0005634">
    <property type="term" value="C:nucleus"/>
    <property type="evidence" value="ECO:0007669"/>
    <property type="project" value="TreeGrafter"/>
</dbReference>
<evidence type="ECO:0000256" key="1">
    <source>
        <dbReference type="ARBA" id="ARBA00001180"/>
    </source>
</evidence>
<evidence type="ECO:0000259" key="7">
    <source>
        <dbReference type="SMART" id="SM00775"/>
    </source>
</evidence>
<dbReference type="InterPro" id="IPR013209">
    <property type="entry name" value="LNS2"/>
</dbReference>
<feature type="compositionally biased region" description="Acidic residues" evidence="6">
    <location>
        <begin position="640"/>
        <end position="649"/>
    </location>
</feature>
<comment type="similarity">
    <text evidence="3">Belongs to the lipin family.</text>
</comment>
<dbReference type="GO" id="GO:0008195">
    <property type="term" value="F:phosphatidate phosphatase activity"/>
    <property type="evidence" value="ECO:0007669"/>
    <property type="project" value="UniProtKB-EC"/>
</dbReference>
<comment type="caution">
    <text evidence="8">The sequence shown here is derived from an EMBL/GenBank/DDBJ whole genome shotgun (WGS) entry which is preliminary data.</text>
</comment>
<name>A0A8J6G6E7_MICOH</name>
<evidence type="ECO:0000256" key="6">
    <source>
        <dbReference type="SAM" id="MobiDB-lite"/>
    </source>
</evidence>
<feature type="region of interest" description="Disordered" evidence="6">
    <location>
        <begin position="606"/>
        <end position="649"/>
    </location>
</feature>
<evidence type="ECO:0000256" key="2">
    <source>
        <dbReference type="ARBA" id="ARBA00001946"/>
    </source>
</evidence>
<protein>
    <recommendedName>
        <fullName evidence="4">phosphatidate phosphatase</fullName>
        <ecNumber evidence="4">3.1.3.4</ecNumber>
    </recommendedName>
</protein>
<dbReference type="Proteomes" id="UP000710432">
    <property type="component" value="Unassembled WGS sequence"/>
</dbReference>
<dbReference type="GO" id="GO:0005829">
    <property type="term" value="C:cytosol"/>
    <property type="evidence" value="ECO:0007669"/>
    <property type="project" value="TreeGrafter"/>
</dbReference>
<dbReference type="GO" id="GO:0045944">
    <property type="term" value="P:positive regulation of transcription by RNA polymerase II"/>
    <property type="evidence" value="ECO:0007669"/>
    <property type="project" value="TreeGrafter"/>
</dbReference>
<dbReference type="AlphaFoldDB" id="A0A8J6G6E7"/>
<feature type="region of interest" description="Disordered" evidence="6">
    <location>
        <begin position="456"/>
        <end position="495"/>
    </location>
</feature>
<feature type="region of interest" description="Disordered" evidence="6">
    <location>
        <begin position="393"/>
        <end position="439"/>
    </location>
</feature>
<keyword evidence="5" id="KW-0378">Hydrolase</keyword>
<dbReference type="PANTHER" id="PTHR12181">
    <property type="entry name" value="LIPIN"/>
    <property type="match status" value="1"/>
</dbReference>
<evidence type="ECO:0000256" key="3">
    <source>
        <dbReference type="ARBA" id="ARBA00005476"/>
    </source>
</evidence>
<dbReference type="Pfam" id="PF08235">
    <property type="entry name" value="LNS2"/>
    <property type="match status" value="1"/>
</dbReference>
<sequence length="932" mass="103957">MFYLEDNSEDEKAQESSFSKTAAVYRDKAPPGILSQTMNYVGQLAGQVLVTVKELYKGINQATLSGCIDVVVVRQQDGTYQCSPFHVRFGKLGVLRSKEKVIDIEINGSAVDLHMKLGDNGEAFFVEETEEEYEKLPAYLATSPIPTEDQFFKDIDTPLVKSSRDERPSQSPDTSHTLETETVFAPSSVKKKKRRRKKCKQDNRKEEQAASPVAEDVCDVGVSSDDEKGAQTARGSSNASLKEEDYKEPPLFHSGDHYPLSDGDWSPLETTYSQAMCPKSDSELEVKPAESLLRSESHMEWTWGGFPESTKVSKRERYDCHPRTATITPSENTHFRVIPSEDSLIREVEKDATVEDTICTIVKPKPRALSKQLSDAASAQLPELPLEAPQTSSMLDADHVPSPSSIDAPSESKPAAKVDSPTKKKGVHKRSQHQGPDDIYLDDLKALEPEVAALYFPKSDTDPGSRQWPESDTFSGSQSPQSVGSAAADSGTECLSDSAMDLPDVTLSLCGGLSENGEISKEKLMEHIITYHEFAENPGLIDNPNLVIRIYNRYYNWALAAPMILSLQVFQKSLPKATVESWVKDKMPKKSGRWWFWRKRESMTKQLPETKEGKSEVPPTNDLSSSAEEPASARPAENDSSSDEGSQELEETIKVETISMETLSHCSTASYKKSLRLSSDQIAKLKLHDGPNDVVFSITTQYQGTCRCAGTIYLWNWNDKIIISDIDGTITKSDALGQILPQLGKDWTHQGIAKLYQSINENGYKFLYCSARAIGMADMTRGYLHWVNDKGTILPRGPLMLSPSSLFSAFHREVIEKKPEKFKIECLNDIKNLFAPSKQPFYAAFGNRPNDVYAYTQVGVPDCRIFTVNPKGELIQERTKGNKSSYHRLSELVEHVFPLLSKEQNSAFPCPEFSSFCYWRDPIPDVDLDDLA</sequence>
<dbReference type="GO" id="GO:0009062">
    <property type="term" value="P:fatty acid catabolic process"/>
    <property type="evidence" value="ECO:0007669"/>
    <property type="project" value="TreeGrafter"/>
</dbReference>
<gene>
    <name evidence="8" type="ORF">LTLLF_183430</name>
</gene>
<feature type="compositionally biased region" description="Polar residues" evidence="6">
    <location>
        <begin position="462"/>
        <end position="484"/>
    </location>
</feature>
<dbReference type="GO" id="GO:0005789">
    <property type="term" value="C:endoplasmic reticulum membrane"/>
    <property type="evidence" value="ECO:0007669"/>
    <property type="project" value="TreeGrafter"/>
</dbReference>
<feature type="compositionally biased region" description="Basic residues" evidence="6">
    <location>
        <begin position="423"/>
        <end position="432"/>
    </location>
</feature>
<dbReference type="SMART" id="SM00775">
    <property type="entry name" value="LNS2"/>
    <property type="match status" value="1"/>
</dbReference>
<dbReference type="InterPro" id="IPR007651">
    <property type="entry name" value="Lipin_N"/>
</dbReference>
<dbReference type="Pfam" id="PF04571">
    <property type="entry name" value="Lipin_N"/>
    <property type="match status" value="1"/>
</dbReference>
<feature type="compositionally biased region" description="Low complexity" evidence="6">
    <location>
        <begin position="624"/>
        <end position="635"/>
    </location>
</feature>
<dbReference type="InterPro" id="IPR026058">
    <property type="entry name" value="LIPIN"/>
</dbReference>
<accession>A0A8J6G6E7</accession>
<dbReference type="GO" id="GO:0019432">
    <property type="term" value="P:triglyceride biosynthetic process"/>
    <property type="evidence" value="ECO:0007669"/>
    <property type="project" value="TreeGrafter"/>
</dbReference>
<dbReference type="SUPFAM" id="SSF56784">
    <property type="entry name" value="HAD-like"/>
    <property type="match status" value="1"/>
</dbReference>
<comment type="cofactor">
    <cofactor evidence="2">
        <name>Mg(2+)</name>
        <dbReference type="ChEBI" id="CHEBI:18420"/>
    </cofactor>
</comment>
<evidence type="ECO:0000256" key="5">
    <source>
        <dbReference type="ARBA" id="ARBA00022801"/>
    </source>
</evidence>
<evidence type="ECO:0000256" key="4">
    <source>
        <dbReference type="ARBA" id="ARBA00012638"/>
    </source>
</evidence>
<feature type="compositionally biased region" description="Basic residues" evidence="6">
    <location>
        <begin position="189"/>
        <end position="199"/>
    </location>
</feature>
<evidence type="ECO:0000313" key="9">
    <source>
        <dbReference type="Proteomes" id="UP000710432"/>
    </source>
</evidence>
<dbReference type="PANTHER" id="PTHR12181:SF11">
    <property type="entry name" value="PHOSPHATIDATE PHOSPHATASE LPIN2"/>
    <property type="match status" value="1"/>
</dbReference>